<evidence type="ECO:0000313" key="3">
    <source>
        <dbReference type="EMBL" id="PRY30637.1"/>
    </source>
</evidence>
<dbReference type="PANTHER" id="PTHR34293">
    <property type="entry name" value="HTH-TYPE TRANSCRIPTIONAL REGULATOR TRMBL2"/>
    <property type="match status" value="1"/>
</dbReference>
<dbReference type="PROSITE" id="PS50043">
    <property type="entry name" value="HTH_LUXR_2"/>
    <property type="match status" value="1"/>
</dbReference>
<evidence type="ECO:0000259" key="2">
    <source>
        <dbReference type="PROSITE" id="PS50043"/>
    </source>
</evidence>
<organism evidence="3 4">
    <name type="scientific">Pseudosporangium ferrugineum</name>
    <dbReference type="NCBI Taxonomy" id="439699"/>
    <lineage>
        <taxon>Bacteria</taxon>
        <taxon>Bacillati</taxon>
        <taxon>Actinomycetota</taxon>
        <taxon>Actinomycetes</taxon>
        <taxon>Micromonosporales</taxon>
        <taxon>Micromonosporaceae</taxon>
        <taxon>Pseudosporangium</taxon>
    </lineage>
</organism>
<keyword evidence="4" id="KW-1185">Reference proteome</keyword>
<evidence type="ECO:0000313" key="4">
    <source>
        <dbReference type="Proteomes" id="UP000239209"/>
    </source>
</evidence>
<dbReference type="SMART" id="SM00421">
    <property type="entry name" value="HTH_LUXR"/>
    <property type="match status" value="1"/>
</dbReference>
<dbReference type="GO" id="GO:0006355">
    <property type="term" value="P:regulation of DNA-templated transcription"/>
    <property type="evidence" value="ECO:0007669"/>
    <property type="project" value="InterPro"/>
</dbReference>
<evidence type="ECO:0000256" key="1">
    <source>
        <dbReference type="SAM" id="MobiDB-lite"/>
    </source>
</evidence>
<dbReference type="Proteomes" id="UP000239209">
    <property type="component" value="Unassembled WGS sequence"/>
</dbReference>
<dbReference type="PANTHER" id="PTHR34293:SF1">
    <property type="entry name" value="HTH-TYPE TRANSCRIPTIONAL REGULATOR TRMBL2"/>
    <property type="match status" value="1"/>
</dbReference>
<sequence length="355" mass="38536">MSAGAHRSDTMPTGAVVPSLTRWGLSHDADLVYRTVVTFGERSAPALVAELGLPPRRVHAALAELREAGAAVCRTGRGGDWRRQTWTARPCAEVVDQLRARRMRVAAGDRQQQRSRPAAAATGIGPFTPGPGEYLGEGVRYLSTRAATRHRLAALVAIERNEQLSINTEQAFDAASARAAAPLDRDLVRRGITLRVLGLPPADQDLHVEAELFRSPHYGYREAAELPMKLIVVDRRVAFFPAAPGDLERGYLEVSHPAMVHSLVTLFERHWASATDPREHGMPGITLSGRERELVALLALGHTDVTAAAELRISARTVTSTMRTLMDRVGVDNRFQLGLALGAARVTHPPSTAES</sequence>
<comment type="caution">
    <text evidence="3">The sequence shown here is derived from an EMBL/GenBank/DDBJ whole genome shotgun (WGS) entry which is preliminary data.</text>
</comment>
<dbReference type="InterPro" id="IPR000792">
    <property type="entry name" value="Tscrpt_reg_LuxR_C"/>
</dbReference>
<name>A0A2T0SB33_9ACTN</name>
<reference evidence="3 4" key="1">
    <citation type="submission" date="2018-03" db="EMBL/GenBank/DDBJ databases">
        <title>Genomic Encyclopedia of Archaeal and Bacterial Type Strains, Phase II (KMG-II): from individual species to whole genera.</title>
        <authorList>
            <person name="Goeker M."/>
        </authorList>
    </citation>
    <scope>NUCLEOTIDE SEQUENCE [LARGE SCALE GENOMIC DNA]</scope>
    <source>
        <strain evidence="3 4">DSM 45348</strain>
    </source>
</reference>
<gene>
    <name evidence="3" type="ORF">CLV70_104189</name>
</gene>
<protein>
    <submittedName>
        <fullName evidence="3">Regulatory LuxR family protein</fullName>
    </submittedName>
</protein>
<feature type="domain" description="HTH luxR-type" evidence="2">
    <location>
        <begin position="280"/>
        <end position="345"/>
    </location>
</feature>
<dbReference type="SUPFAM" id="SSF46894">
    <property type="entry name" value="C-terminal effector domain of the bipartite response regulators"/>
    <property type="match status" value="1"/>
</dbReference>
<dbReference type="InterPro" id="IPR051797">
    <property type="entry name" value="TrmB-like"/>
</dbReference>
<dbReference type="InterPro" id="IPR036388">
    <property type="entry name" value="WH-like_DNA-bd_sf"/>
</dbReference>
<proteinExistence type="predicted"/>
<dbReference type="GO" id="GO:0003677">
    <property type="term" value="F:DNA binding"/>
    <property type="evidence" value="ECO:0007669"/>
    <property type="project" value="InterPro"/>
</dbReference>
<dbReference type="InterPro" id="IPR016032">
    <property type="entry name" value="Sig_transdc_resp-reg_C-effctor"/>
</dbReference>
<dbReference type="Pfam" id="PF00196">
    <property type="entry name" value="GerE"/>
    <property type="match status" value="1"/>
</dbReference>
<feature type="region of interest" description="Disordered" evidence="1">
    <location>
        <begin position="106"/>
        <end position="125"/>
    </location>
</feature>
<dbReference type="AlphaFoldDB" id="A0A2T0SB33"/>
<dbReference type="Gene3D" id="1.10.10.10">
    <property type="entry name" value="Winged helix-like DNA-binding domain superfamily/Winged helix DNA-binding domain"/>
    <property type="match status" value="2"/>
</dbReference>
<dbReference type="EMBL" id="PVZG01000004">
    <property type="protein sequence ID" value="PRY30637.1"/>
    <property type="molecule type" value="Genomic_DNA"/>
</dbReference>
<accession>A0A2T0SB33</accession>